<dbReference type="SUPFAM" id="SSF101874">
    <property type="entry name" value="YceI-like"/>
    <property type="match status" value="1"/>
</dbReference>
<organism evidence="3">
    <name type="scientific">freshwater metagenome</name>
    <dbReference type="NCBI Taxonomy" id="449393"/>
    <lineage>
        <taxon>unclassified sequences</taxon>
        <taxon>metagenomes</taxon>
        <taxon>ecological metagenomes</taxon>
    </lineage>
</organism>
<reference evidence="3" key="1">
    <citation type="submission" date="2020-05" db="EMBL/GenBank/DDBJ databases">
        <authorList>
            <person name="Chiriac C."/>
            <person name="Salcher M."/>
            <person name="Ghai R."/>
            <person name="Kavagutti S V."/>
        </authorList>
    </citation>
    <scope>NUCLEOTIDE SEQUENCE</scope>
</reference>
<feature type="domain" description="Lipid/polyisoprenoid-binding YceI-like" evidence="2">
    <location>
        <begin position="96"/>
        <end position="262"/>
    </location>
</feature>
<evidence type="ECO:0000256" key="1">
    <source>
        <dbReference type="SAM" id="MobiDB-lite"/>
    </source>
</evidence>
<accession>A0A6J6ECQ0</accession>
<dbReference type="Pfam" id="PF04264">
    <property type="entry name" value="YceI"/>
    <property type="match status" value="1"/>
</dbReference>
<dbReference type="Gene3D" id="2.40.128.110">
    <property type="entry name" value="Lipid/polyisoprenoid-binding, YceI-like"/>
    <property type="match status" value="1"/>
</dbReference>
<dbReference type="InterPro" id="IPR007372">
    <property type="entry name" value="Lipid/polyisoprenoid-bd_YceI"/>
</dbReference>
<evidence type="ECO:0000313" key="3">
    <source>
        <dbReference type="EMBL" id="CAB4574260.1"/>
    </source>
</evidence>
<dbReference type="AlphaFoldDB" id="A0A6J6ECQ0"/>
<name>A0A6J6ECQ0_9ZZZZ</name>
<sequence>MSRTRKIVIAVCALLVLGVGGVYAFILLRDDAPEALDTGDLDAALNATTAPDAPDAAVETTAAPPATEPAAATTAPAADTTAAPTTAAATSDVSGVWNISQDSTLGYRVSEVLGGVDTEGAGRTNQVTGTLTIDGSTATAAEFTVDMASITSDSDLRDGQFRTRIMSTDEFPTSTFVLTTPIEFGAVPAEGEQITASATGDLTLRGVTRSVTFDLTAQLEGGRIGVLGSIPILFSDYEIPDPSNGFAVVKDDGLLEFVLVFDKA</sequence>
<dbReference type="EMBL" id="CAEZSR010000112">
    <property type="protein sequence ID" value="CAB4574260.1"/>
    <property type="molecule type" value="Genomic_DNA"/>
</dbReference>
<gene>
    <name evidence="3" type="ORF">UFOPK1493_02600</name>
</gene>
<dbReference type="PANTHER" id="PTHR34406:SF1">
    <property type="entry name" value="PROTEIN YCEI"/>
    <property type="match status" value="1"/>
</dbReference>
<evidence type="ECO:0000259" key="2">
    <source>
        <dbReference type="SMART" id="SM00867"/>
    </source>
</evidence>
<proteinExistence type="predicted"/>
<dbReference type="PANTHER" id="PTHR34406">
    <property type="entry name" value="PROTEIN YCEI"/>
    <property type="match status" value="1"/>
</dbReference>
<dbReference type="SMART" id="SM00867">
    <property type="entry name" value="YceI"/>
    <property type="match status" value="1"/>
</dbReference>
<feature type="region of interest" description="Disordered" evidence="1">
    <location>
        <begin position="50"/>
        <end position="82"/>
    </location>
</feature>
<dbReference type="InterPro" id="IPR036761">
    <property type="entry name" value="TTHA0802/YceI-like_sf"/>
</dbReference>
<protein>
    <submittedName>
        <fullName evidence="3">Unannotated protein</fullName>
    </submittedName>
</protein>